<dbReference type="GO" id="GO:0010468">
    <property type="term" value="P:regulation of gene expression"/>
    <property type="evidence" value="ECO:0007669"/>
    <property type="project" value="TreeGrafter"/>
</dbReference>
<dbReference type="Proteomes" id="UP000279236">
    <property type="component" value="Unassembled WGS sequence"/>
</dbReference>
<comment type="similarity">
    <text evidence="1">Belongs to the NKAP family.</text>
</comment>
<evidence type="ECO:0000256" key="2">
    <source>
        <dbReference type="SAM" id="MobiDB-lite"/>
    </source>
</evidence>
<feature type="compositionally biased region" description="Pro residues" evidence="2">
    <location>
        <begin position="7"/>
        <end position="18"/>
    </location>
</feature>
<feature type="compositionally biased region" description="Basic residues" evidence="2">
    <location>
        <begin position="79"/>
        <end position="91"/>
    </location>
</feature>
<dbReference type="InterPro" id="IPR040466">
    <property type="entry name" value="NKAP"/>
</dbReference>
<dbReference type="Pfam" id="PF06047">
    <property type="entry name" value="Nkap_C"/>
    <property type="match status" value="1"/>
</dbReference>
<reference evidence="4 5" key="1">
    <citation type="submission" date="2018-11" db="EMBL/GenBank/DDBJ databases">
        <title>Genome sequence of Apiotrichum porosum DSM 27194.</title>
        <authorList>
            <person name="Aliyu H."/>
            <person name="Gorte O."/>
            <person name="Ochsenreither K."/>
        </authorList>
    </citation>
    <scope>NUCLEOTIDE SEQUENCE [LARGE SCALE GENOMIC DNA]</scope>
    <source>
        <strain evidence="4 5">DSM 27194</strain>
    </source>
</reference>
<feature type="domain" description="NF-kappa-B-activating protein C-terminal" evidence="3">
    <location>
        <begin position="200"/>
        <end position="295"/>
    </location>
</feature>
<evidence type="ECO:0000256" key="1">
    <source>
        <dbReference type="ARBA" id="ARBA00009313"/>
    </source>
</evidence>
<name>A0A427YAG7_9TREE</name>
<dbReference type="GeneID" id="39585082"/>
<feature type="compositionally biased region" description="Basic and acidic residues" evidence="2">
    <location>
        <begin position="115"/>
        <end position="125"/>
    </location>
</feature>
<proteinExistence type="inferred from homology"/>
<dbReference type="AlphaFoldDB" id="A0A427YAG7"/>
<feature type="region of interest" description="Disordered" evidence="2">
    <location>
        <begin position="1"/>
        <end position="196"/>
    </location>
</feature>
<dbReference type="GO" id="GO:0005634">
    <property type="term" value="C:nucleus"/>
    <property type="evidence" value="ECO:0007669"/>
    <property type="project" value="TreeGrafter"/>
</dbReference>
<keyword evidence="5" id="KW-1185">Reference proteome</keyword>
<comment type="caution">
    <text evidence="4">The sequence shown here is derived from an EMBL/GenBank/DDBJ whole genome shotgun (WGS) entry which is preliminary data.</text>
</comment>
<accession>A0A427YAG7</accession>
<sequence length="320" mass="37728">MSSHRSSPPPPHSMPPFQPTLAPAFRSHPGQLGQQGQQGPVNLEERRQIREKSEISIWPPSPKVPYAEQMLEREDKARRSQKSSKSRRRRRYTSESDDSDAERERERRRARRRQRERERDDDKDKDRKRRHRSRTADDDWVEKSGATGRKARSRSAEREREHDTQQAVQASELPADDEGPEVGPQLPLDPARKYDRGAFRDLLPGEGQAMQRFLEKGERIPRRGEIGLDSKQISAYEEAGYVMSGSRHQRMTAVRLRKEGQVINAEEKWAILKMQREEREKKEGAIISQFKEMMDERLQMEERRERDAQRDREERDQRDK</sequence>
<dbReference type="InterPro" id="IPR009269">
    <property type="entry name" value="NKAP_C"/>
</dbReference>
<feature type="compositionally biased region" description="Basic and acidic residues" evidence="2">
    <location>
        <begin position="43"/>
        <end position="54"/>
    </location>
</feature>
<dbReference type="EMBL" id="RSCE01000001">
    <property type="protein sequence ID" value="RSH88015.1"/>
    <property type="molecule type" value="Genomic_DNA"/>
</dbReference>
<dbReference type="PANTHER" id="PTHR13087">
    <property type="entry name" value="NF-KAPPA B ACTIVATING PROTEIN"/>
    <property type="match status" value="1"/>
</dbReference>
<evidence type="ECO:0000259" key="3">
    <source>
        <dbReference type="Pfam" id="PF06047"/>
    </source>
</evidence>
<dbReference type="GO" id="GO:0003682">
    <property type="term" value="F:chromatin binding"/>
    <property type="evidence" value="ECO:0007669"/>
    <property type="project" value="InterPro"/>
</dbReference>
<evidence type="ECO:0000313" key="5">
    <source>
        <dbReference type="Proteomes" id="UP000279236"/>
    </source>
</evidence>
<dbReference type="PANTHER" id="PTHR13087:SF0">
    <property type="entry name" value="NFKB ACTIVATING PROTEIN LIKE"/>
    <property type="match status" value="1"/>
</dbReference>
<gene>
    <name evidence="4" type="ORF">EHS24_000539</name>
</gene>
<evidence type="ECO:0000313" key="4">
    <source>
        <dbReference type="EMBL" id="RSH88015.1"/>
    </source>
</evidence>
<dbReference type="STRING" id="105984.A0A427YAG7"/>
<feature type="region of interest" description="Disordered" evidence="2">
    <location>
        <begin position="291"/>
        <end position="320"/>
    </location>
</feature>
<dbReference type="OrthoDB" id="273141at2759"/>
<feature type="compositionally biased region" description="Low complexity" evidence="2">
    <location>
        <begin position="30"/>
        <end position="39"/>
    </location>
</feature>
<feature type="compositionally biased region" description="Basic and acidic residues" evidence="2">
    <location>
        <begin position="154"/>
        <end position="164"/>
    </location>
</feature>
<protein>
    <recommendedName>
        <fullName evidence="3">NF-kappa-B-activating protein C-terminal domain-containing protein</fullName>
    </recommendedName>
</protein>
<feature type="compositionally biased region" description="Basic and acidic residues" evidence="2">
    <location>
        <begin position="292"/>
        <end position="320"/>
    </location>
</feature>
<organism evidence="4 5">
    <name type="scientific">Apiotrichum porosum</name>
    <dbReference type="NCBI Taxonomy" id="105984"/>
    <lineage>
        <taxon>Eukaryota</taxon>
        <taxon>Fungi</taxon>
        <taxon>Dikarya</taxon>
        <taxon>Basidiomycota</taxon>
        <taxon>Agaricomycotina</taxon>
        <taxon>Tremellomycetes</taxon>
        <taxon>Trichosporonales</taxon>
        <taxon>Trichosporonaceae</taxon>
        <taxon>Apiotrichum</taxon>
    </lineage>
</organism>
<dbReference type="RefSeq" id="XP_028480223.1">
    <property type="nucleotide sequence ID" value="XM_028616366.1"/>
</dbReference>